<feature type="transmembrane region" description="Helical" evidence="1">
    <location>
        <begin position="13"/>
        <end position="31"/>
    </location>
</feature>
<dbReference type="Proteomes" id="UP000673447">
    <property type="component" value="Unassembled WGS sequence"/>
</dbReference>
<dbReference type="AlphaFoldDB" id="A0A940X960"/>
<sequence>MTDPVKENRIWDYLVRAVALLTFVSLIYGGIQWMTKPSAKLQATIDRGAFYTPPSYTDYFDAVDRTLASENIEKFLLPSDKPEPDTNKKQRATNTRYASFDLSSSLKNELWEKRKATLSSYSGYWEAEIKNTGSLPVKGVILRLPYTLVATIKREGGESTVDSKGPAVELGDLQAGETARVIAWMGNYYSFMSDKPSLYYVDGPGAITLKYEPSILEWLEVNIFNVGFAILLATLITKIYFDVKQIRREAKLAKAKAEHETKRQGEM</sequence>
<name>A0A940X960_9GAMM</name>
<organism evidence="2 3">
    <name type="scientific">Pseudoxanthomonas helianthi</name>
    <dbReference type="NCBI Taxonomy" id="1453541"/>
    <lineage>
        <taxon>Bacteria</taxon>
        <taxon>Pseudomonadati</taxon>
        <taxon>Pseudomonadota</taxon>
        <taxon>Gammaproteobacteria</taxon>
        <taxon>Lysobacterales</taxon>
        <taxon>Lysobacteraceae</taxon>
        <taxon>Pseudoxanthomonas</taxon>
    </lineage>
</organism>
<reference evidence="2" key="1">
    <citation type="journal article" date="2016" name="Int. J. Syst. Evol. Microbiol.">
        <title>Pseudoxanthomonas helianthi sp. nov., isolated from roots of Jerusalem artichoke (Helianthus tuberosus).</title>
        <authorList>
            <person name="Kittiwongwattana C."/>
            <person name="Thawai C."/>
        </authorList>
    </citation>
    <scope>NUCLEOTIDE SEQUENCE</scope>
    <source>
        <strain evidence="2">110414</strain>
    </source>
</reference>
<comment type="caution">
    <text evidence="2">The sequence shown here is derived from an EMBL/GenBank/DDBJ whole genome shotgun (WGS) entry which is preliminary data.</text>
</comment>
<evidence type="ECO:0000313" key="2">
    <source>
        <dbReference type="EMBL" id="MBP3985729.1"/>
    </source>
</evidence>
<keyword evidence="1" id="KW-0812">Transmembrane</keyword>
<proteinExistence type="predicted"/>
<gene>
    <name evidence="2" type="ORF">J5837_15065</name>
</gene>
<feature type="transmembrane region" description="Helical" evidence="1">
    <location>
        <begin position="223"/>
        <end position="241"/>
    </location>
</feature>
<protein>
    <submittedName>
        <fullName evidence="2">Uncharacterized protein</fullName>
    </submittedName>
</protein>
<keyword evidence="3" id="KW-1185">Reference proteome</keyword>
<keyword evidence="1" id="KW-0472">Membrane</keyword>
<dbReference type="RefSeq" id="WP_210537609.1">
    <property type="nucleotide sequence ID" value="NZ_JAGKTC010000004.1"/>
</dbReference>
<accession>A0A940X960</accession>
<keyword evidence="1" id="KW-1133">Transmembrane helix</keyword>
<evidence type="ECO:0000256" key="1">
    <source>
        <dbReference type="SAM" id="Phobius"/>
    </source>
</evidence>
<dbReference type="EMBL" id="JAGKTC010000004">
    <property type="protein sequence ID" value="MBP3985729.1"/>
    <property type="molecule type" value="Genomic_DNA"/>
</dbReference>
<evidence type="ECO:0000313" key="3">
    <source>
        <dbReference type="Proteomes" id="UP000673447"/>
    </source>
</evidence>
<reference evidence="2" key="2">
    <citation type="submission" date="2021-03" db="EMBL/GenBank/DDBJ databases">
        <authorList>
            <person name="Cao W."/>
        </authorList>
    </citation>
    <scope>NUCLEOTIDE SEQUENCE</scope>
    <source>
        <strain evidence="2">110414</strain>
    </source>
</reference>